<feature type="region of interest" description="Disordered" evidence="1">
    <location>
        <begin position="21"/>
        <end position="75"/>
    </location>
</feature>
<keyword evidence="3" id="KW-1185">Reference proteome</keyword>
<proteinExistence type="predicted"/>
<evidence type="ECO:0000313" key="2">
    <source>
        <dbReference type="EMBL" id="KAF9470074.1"/>
    </source>
</evidence>
<dbReference type="Proteomes" id="UP000807469">
    <property type="component" value="Unassembled WGS sequence"/>
</dbReference>
<protein>
    <submittedName>
        <fullName evidence="2">Uncharacterized protein</fullName>
    </submittedName>
</protein>
<evidence type="ECO:0000256" key="1">
    <source>
        <dbReference type="SAM" id="MobiDB-lite"/>
    </source>
</evidence>
<sequence length="108" mass="12032">MAVPMTAKSCSGVGAIHNAGIANADRREDGASEAPYPSLSPSRRQRPHLPRMPRHRRPCHRLANTPSTMLSPSRCPLARTSEWERLNEYSRVWKGERGLLEEEGSELG</sequence>
<dbReference type="AlphaFoldDB" id="A0A9P5YIS7"/>
<comment type="caution">
    <text evidence="2">The sequence shown here is derived from an EMBL/GenBank/DDBJ whole genome shotgun (WGS) entry which is preliminary data.</text>
</comment>
<gene>
    <name evidence="2" type="ORF">BDN70DRAFT_940102</name>
</gene>
<feature type="compositionally biased region" description="Basic residues" evidence="1">
    <location>
        <begin position="43"/>
        <end position="60"/>
    </location>
</feature>
<evidence type="ECO:0000313" key="3">
    <source>
        <dbReference type="Proteomes" id="UP000807469"/>
    </source>
</evidence>
<name>A0A9P5YIS7_9AGAR</name>
<dbReference type="EMBL" id="MU156333">
    <property type="protein sequence ID" value="KAF9470074.1"/>
    <property type="molecule type" value="Genomic_DNA"/>
</dbReference>
<organism evidence="2 3">
    <name type="scientific">Pholiota conissans</name>
    <dbReference type="NCBI Taxonomy" id="109636"/>
    <lineage>
        <taxon>Eukaryota</taxon>
        <taxon>Fungi</taxon>
        <taxon>Dikarya</taxon>
        <taxon>Basidiomycota</taxon>
        <taxon>Agaricomycotina</taxon>
        <taxon>Agaricomycetes</taxon>
        <taxon>Agaricomycetidae</taxon>
        <taxon>Agaricales</taxon>
        <taxon>Agaricineae</taxon>
        <taxon>Strophariaceae</taxon>
        <taxon>Pholiota</taxon>
    </lineage>
</organism>
<accession>A0A9P5YIS7</accession>
<reference evidence="2" key="1">
    <citation type="submission" date="2020-11" db="EMBL/GenBank/DDBJ databases">
        <authorList>
            <consortium name="DOE Joint Genome Institute"/>
            <person name="Ahrendt S."/>
            <person name="Riley R."/>
            <person name="Andreopoulos W."/>
            <person name="Labutti K."/>
            <person name="Pangilinan J."/>
            <person name="Ruiz-Duenas F.J."/>
            <person name="Barrasa J.M."/>
            <person name="Sanchez-Garcia M."/>
            <person name="Camarero S."/>
            <person name="Miyauchi S."/>
            <person name="Serrano A."/>
            <person name="Linde D."/>
            <person name="Babiker R."/>
            <person name="Drula E."/>
            <person name="Ayuso-Fernandez I."/>
            <person name="Pacheco R."/>
            <person name="Padilla G."/>
            <person name="Ferreira P."/>
            <person name="Barriuso J."/>
            <person name="Kellner H."/>
            <person name="Castanera R."/>
            <person name="Alfaro M."/>
            <person name="Ramirez L."/>
            <person name="Pisabarro A.G."/>
            <person name="Kuo A."/>
            <person name="Tritt A."/>
            <person name="Lipzen A."/>
            <person name="He G."/>
            <person name="Yan M."/>
            <person name="Ng V."/>
            <person name="Cullen D."/>
            <person name="Martin F."/>
            <person name="Rosso M.-N."/>
            <person name="Henrissat B."/>
            <person name="Hibbett D."/>
            <person name="Martinez A.T."/>
            <person name="Grigoriev I.V."/>
        </authorList>
    </citation>
    <scope>NUCLEOTIDE SEQUENCE</scope>
    <source>
        <strain evidence="2">CIRM-BRFM 674</strain>
    </source>
</reference>